<accession>A0A8B8EK39</accession>
<feature type="transmembrane region" description="Helical" evidence="5">
    <location>
        <begin position="127"/>
        <end position="148"/>
    </location>
</feature>
<evidence type="ECO:0000256" key="4">
    <source>
        <dbReference type="ARBA" id="ARBA00023136"/>
    </source>
</evidence>
<dbReference type="PANTHER" id="PTHR12011:SF347">
    <property type="entry name" value="FI21270P1-RELATED"/>
    <property type="match status" value="1"/>
</dbReference>
<proteinExistence type="predicted"/>
<keyword evidence="7" id="KW-1185">Reference proteome</keyword>
<evidence type="ECO:0000313" key="8">
    <source>
        <dbReference type="RefSeq" id="XP_022340050.1"/>
    </source>
</evidence>
<dbReference type="Gene3D" id="1.20.1070.10">
    <property type="entry name" value="Rhodopsin 7-helix transmembrane proteins"/>
    <property type="match status" value="1"/>
</dbReference>
<protein>
    <submittedName>
        <fullName evidence="8 9">Adhesion G-protein coupled receptor D1-like isoform X1</fullName>
    </submittedName>
</protein>
<dbReference type="GO" id="GO:0004930">
    <property type="term" value="F:G protein-coupled receptor activity"/>
    <property type="evidence" value="ECO:0007669"/>
    <property type="project" value="InterPro"/>
</dbReference>
<feature type="transmembrane region" description="Helical" evidence="5">
    <location>
        <begin position="55"/>
        <end position="75"/>
    </location>
</feature>
<evidence type="ECO:0000256" key="1">
    <source>
        <dbReference type="ARBA" id="ARBA00004141"/>
    </source>
</evidence>
<dbReference type="PROSITE" id="PS50261">
    <property type="entry name" value="G_PROTEIN_RECEP_F2_4"/>
    <property type="match status" value="1"/>
</dbReference>
<dbReference type="GO" id="GO:0007166">
    <property type="term" value="P:cell surface receptor signaling pathway"/>
    <property type="evidence" value="ECO:0007669"/>
    <property type="project" value="InterPro"/>
</dbReference>
<feature type="transmembrane region" description="Helical" evidence="5">
    <location>
        <begin position="239"/>
        <end position="259"/>
    </location>
</feature>
<dbReference type="RefSeq" id="XP_022340051.1">
    <property type="nucleotide sequence ID" value="XM_022484343.1"/>
</dbReference>
<dbReference type="GO" id="GO:0005886">
    <property type="term" value="C:plasma membrane"/>
    <property type="evidence" value="ECO:0007669"/>
    <property type="project" value="TreeGrafter"/>
</dbReference>
<feature type="transmembrane region" description="Helical" evidence="5">
    <location>
        <begin position="168"/>
        <end position="190"/>
    </location>
</feature>
<gene>
    <name evidence="8 9" type="primary">LOC111134861</name>
</gene>
<dbReference type="InterPro" id="IPR000832">
    <property type="entry name" value="GPCR_2_secretin-like"/>
</dbReference>
<feature type="domain" description="G-protein coupled receptors family 2 profile 2" evidence="6">
    <location>
        <begin position="20"/>
        <end position="262"/>
    </location>
</feature>
<dbReference type="InterPro" id="IPR017981">
    <property type="entry name" value="GPCR_2-like_7TM"/>
</dbReference>
<organism evidence="7 9">
    <name type="scientific">Crassostrea virginica</name>
    <name type="common">Eastern oyster</name>
    <dbReference type="NCBI Taxonomy" id="6565"/>
    <lineage>
        <taxon>Eukaryota</taxon>
        <taxon>Metazoa</taxon>
        <taxon>Spiralia</taxon>
        <taxon>Lophotrochozoa</taxon>
        <taxon>Mollusca</taxon>
        <taxon>Bivalvia</taxon>
        <taxon>Autobranchia</taxon>
        <taxon>Pteriomorphia</taxon>
        <taxon>Ostreida</taxon>
        <taxon>Ostreoidea</taxon>
        <taxon>Ostreidae</taxon>
        <taxon>Crassostrea</taxon>
    </lineage>
</organism>
<evidence type="ECO:0000256" key="5">
    <source>
        <dbReference type="SAM" id="Phobius"/>
    </source>
</evidence>
<evidence type="ECO:0000256" key="2">
    <source>
        <dbReference type="ARBA" id="ARBA00022692"/>
    </source>
</evidence>
<feature type="transmembrane region" description="Helical" evidence="5">
    <location>
        <begin position="26"/>
        <end position="48"/>
    </location>
</feature>
<comment type="subcellular location">
    <subcellularLocation>
        <location evidence="1">Membrane</location>
        <topology evidence="1">Multi-pass membrane protein</topology>
    </subcellularLocation>
</comment>
<dbReference type="RefSeq" id="XP_022340050.1">
    <property type="nucleotide sequence ID" value="XM_022484342.1"/>
</dbReference>
<dbReference type="KEGG" id="cvn:111134861"/>
<evidence type="ECO:0000313" key="9">
    <source>
        <dbReference type="RefSeq" id="XP_022340051.1"/>
    </source>
</evidence>
<dbReference type="GeneID" id="111134861"/>
<keyword evidence="3 5" id="KW-1133">Transmembrane helix</keyword>
<evidence type="ECO:0000313" key="7">
    <source>
        <dbReference type="Proteomes" id="UP000694844"/>
    </source>
</evidence>
<feature type="transmembrane region" description="Helical" evidence="5">
    <location>
        <begin position="211"/>
        <end position="233"/>
    </location>
</feature>
<evidence type="ECO:0000256" key="3">
    <source>
        <dbReference type="ARBA" id="ARBA00022989"/>
    </source>
</evidence>
<dbReference type="CDD" id="cd15040">
    <property type="entry name" value="7tmB2_Adhesion"/>
    <property type="match status" value="1"/>
</dbReference>
<keyword evidence="4 5" id="KW-0472">Membrane</keyword>
<name>A0A8B8EK39_CRAVI</name>
<dbReference type="OrthoDB" id="1100386at2759"/>
<evidence type="ECO:0000259" key="6">
    <source>
        <dbReference type="PROSITE" id="PS50261"/>
    </source>
</evidence>
<dbReference type="AlphaFoldDB" id="A0A8B8EK39"/>
<dbReference type="Proteomes" id="UP000694844">
    <property type="component" value="Chromosome 5"/>
</dbReference>
<reference evidence="8 9" key="1">
    <citation type="submission" date="2025-04" db="UniProtKB">
        <authorList>
            <consortium name="RefSeq"/>
        </authorList>
    </citation>
    <scope>IDENTIFICATION</scope>
    <source>
        <tissue evidence="8 9">Whole sample</tissue>
    </source>
</reference>
<sequence length="351" mass="38891">MASYTFLMDVGNVSLTDSEVTSLVKISVTGSGFSLVGTMLSLCLICFLPVTSDGMFILINMNISLIGAQLALIGAENSFESKMVCKTATAVIHYFFLTLQFCSLSFGLHLLSKLKSPRFLEKFHKRVIVLAICWLPSMIVVGLTATLRGDTYGSGTLCWLTPDQGTRWAFVGPTLAIQLVNLNIFGLIMVTRFAMDIKRNYGLRRVLKNQVLTAISLVPVLGLMWTLGLATTFGVGKSVQYLFVAFCSTQGMWIFLGHVMTNGHVRRLLCIKIKPENENEEEASITNGISNDVTYVSQISEFVEQPRGRLSIDEKEKERIQSLANSLTTSKNLLNVPEGRCRLRTPRHSLK</sequence>
<keyword evidence="2 5" id="KW-0812">Transmembrane</keyword>
<dbReference type="Pfam" id="PF00002">
    <property type="entry name" value="7tm_2"/>
    <property type="match status" value="1"/>
</dbReference>
<dbReference type="PANTHER" id="PTHR12011">
    <property type="entry name" value="ADHESION G-PROTEIN COUPLED RECEPTOR"/>
    <property type="match status" value="1"/>
</dbReference>
<feature type="transmembrane region" description="Helical" evidence="5">
    <location>
        <begin position="87"/>
        <end position="106"/>
    </location>
</feature>